<dbReference type="GO" id="GO:0006281">
    <property type="term" value="P:DNA repair"/>
    <property type="evidence" value="ECO:0007669"/>
    <property type="project" value="UniProtKB-KW"/>
</dbReference>
<dbReference type="Pfam" id="PF11919">
    <property type="entry name" value="PSME4_C"/>
    <property type="match status" value="1"/>
</dbReference>
<dbReference type="OMA" id="ECTQLVP"/>
<evidence type="ECO:0000313" key="10">
    <source>
        <dbReference type="Proteomes" id="UP000006310"/>
    </source>
</evidence>
<evidence type="ECO:0000259" key="7">
    <source>
        <dbReference type="Pfam" id="PF16507"/>
    </source>
</evidence>
<keyword evidence="4" id="KW-0234">DNA repair</keyword>
<evidence type="ECO:0000256" key="3">
    <source>
        <dbReference type="ARBA" id="ARBA00022763"/>
    </source>
</evidence>
<dbReference type="Pfam" id="PF16507">
    <property type="entry name" value="HEAT_PSME4_mid"/>
    <property type="match status" value="1"/>
</dbReference>
<dbReference type="Proteomes" id="UP000006310">
    <property type="component" value="Chromosome 4"/>
</dbReference>
<dbReference type="InterPro" id="IPR032372">
    <property type="entry name" value="Blm10_N"/>
</dbReference>
<dbReference type="InterPro" id="IPR032430">
    <property type="entry name" value="Blm10_mid"/>
</dbReference>
<dbReference type="GO" id="GO:0043248">
    <property type="term" value="P:proteasome assembly"/>
    <property type="evidence" value="ECO:0007669"/>
    <property type="project" value="EnsemblFungi"/>
</dbReference>
<dbReference type="GO" id="GO:0010499">
    <property type="term" value="P:proteasomal ubiquitin-independent protein catabolic process"/>
    <property type="evidence" value="ECO:0007669"/>
    <property type="project" value="EnsemblFungi"/>
</dbReference>
<evidence type="ECO:0008006" key="11">
    <source>
        <dbReference type="Google" id="ProtNLM"/>
    </source>
</evidence>
<feature type="compositionally biased region" description="Basic and acidic residues" evidence="5">
    <location>
        <begin position="16"/>
        <end position="25"/>
    </location>
</feature>
<comment type="similarity">
    <text evidence="1">Belongs to the BLM10 family.</text>
</comment>
<evidence type="ECO:0000259" key="6">
    <source>
        <dbReference type="Pfam" id="PF11919"/>
    </source>
</evidence>
<evidence type="ECO:0000256" key="5">
    <source>
        <dbReference type="SAM" id="MobiDB-lite"/>
    </source>
</evidence>
<dbReference type="GO" id="GO:0070628">
    <property type="term" value="F:proteasome binding"/>
    <property type="evidence" value="ECO:0007669"/>
    <property type="project" value="EnsemblFungi"/>
</dbReference>
<protein>
    <recommendedName>
        <fullName evidence="11">Proteasome activator BLM10</fullName>
    </recommendedName>
</protein>
<keyword evidence="3" id="KW-0227">DNA damage</keyword>
<evidence type="ECO:0000256" key="1">
    <source>
        <dbReference type="ARBA" id="ARBA00005739"/>
    </source>
</evidence>
<dbReference type="GO" id="GO:0034515">
    <property type="term" value="C:proteasome storage granule"/>
    <property type="evidence" value="ECO:0007669"/>
    <property type="project" value="EnsemblFungi"/>
</dbReference>
<dbReference type="GO" id="GO:0061136">
    <property type="term" value="P:regulation of proteasomal protein catabolic process"/>
    <property type="evidence" value="ECO:0007669"/>
    <property type="project" value="EnsemblFungi"/>
</dbReference>
<sequence length="2098" mass="239525">MKRSRQSTVSPNKRGKVAEVPRDSRQGGSLFQQRLERYALDIAVDGVPSELYNTGSSHFTRLDPPKFNPASHLPYRVPDVTVQSKYLCHVVVNLYAAISSLDIQGIVALNARDLAEDGSLGAVDINESDIATFDEAEENDDEEQQMMMAFADESGDVAEYIDELTAPDFNVSGKITERSESIVNVNHWTNELRNCLNSGVVPMPLTLRAALTTVYYHLALTQGQKIYRQLHVEILELLVNTDDSGTNFTKLLRDNGLVLDHTPMFQFLTQFLPYPDADFARYDIQSRDDLQLFRLLLKLAHLARPFFKEDAGEPILSDTLDFLLASFAPSTMSMVLPIINSYVPYHYSTTAGRDNILTYFPVFFSIWSSVSPGVAIDTHMYDFVGSVAEDFHERFLLEDQAHNTDTWSRDHFSEYGLFTPTQMSFLFNRLQGHLRADGQIHSYSRTVRPFVYSINPHNNTAFWRKLISLVKSIETFVHPSNTGFWTRPIAKFVHAFIKMYHGRRQRELLCDHTPHFALTNECHSKITSVFVEVLFTGSQNKTADVANYYISSMAYLLDLKPSNQHIIFDRVLTDIYDALAGEYIHSRHRIIASLKQFTRIVRYMTLHKIYRIHITNIMSLLVAKIDLNDINLTSNLLNGIVSITSFVPLEAATTTLPAGEDTLTFESHTLPFIEAHFIHLKCAKSTPELDTQKGADLEKLFNASTTIFENILRVYVEKLFHFVDVELEEAFITKLNQTTLLMIESMDNRTFKVYSELFQRVFWDNDAFREKDPNYELVSVALSAIVKRDPASAAPLIRTIFFNVKQQIERGAASVRSSSEIQKRDIRLVMFLNSLNDVLRQSHEALISIEDELIEFMKYLFGNVTNPPLDVITSIIVHSSLATLTTTELTEARLFPEESTLSTSEKWGALQFDERRFQIQDLLWHVPSKQEIDVAVNILNQMVDWCITKLEKLLESPQSDTVYCDQLQKYILIITHSLSGASLLFDPEFNELTRGKTASRGVRLATWDDDELGAEATDGHAPKLTAGADDDLARDEESADVVNKDTSPEDILIFDADDINGDNASEVPSGICTPAVPDTDDNDISDDLCCVNKSTGFKKLNIFACNYCFGQTEAEKLRNPLYFEVHKIRDRIGGLLHKVYLFLIEHHENNTIMNQIILHGMKVFFTDVGQETVFNEDSTATLDCDFLENIQSLAHVDKPYTRTLFAIKINEYHQSRVMLHSTNRYPSRLEKKLLMDIISLSISIYPDVYKPAQGTLVHCMKQVIGSYATIMGVVMTSLREGVKTQSHKKIEVVLKLLLVKKIHRKIMSDFKNLKDLVLLLIECCNINELDVGVLAERLLLNIVGGLKIPSSICVHDERMFTPIAPTDQYMAARVKAIRESKDNKRQYYLQLLTSLQETLLDVLNKQNKATWKIPIILVRFLSRLQSSLEISTNVKAVSLLHEQTREKHPDMVHLVVRSYLGIFNKIFSLSDYKYDISNAYRSSFDPSFVEVIQSSEIDFKKKFQAEMNNLEHPNFFIDCRPFVGWLCWGREMKVLKAEPVQINLKQEDINAVNCLGSLVSKQWLIDVTTTLVQDNESRTVFSSGNVSFFVLMIILITEKHTTAITLNDLFDLCTKYYDRYDKAAMIMSVEIFSSLLCGDKYMAKDELKARNTFASRFLKDCLNNELNQDAFEIWSTFCWWIPTLYDIRRCPPLFEIFSHVETVLDSNSDAAAHQAYKLLMLRSIAIGTEFRSPDMSHVIDTLIFDHPYDQVREAVAKLFVTLIQNMCYPSMDSPKALLEAEMSADGLGLPMKWATSKIDTVIKRHFQLISEEYTLHIRGKDLTPQESIKTRYFYLSSTMYYWTTEMIKGPNKVILFPYLVDYIIPFLLRLILQKETCQLAGIDAATIFLGIAYLPVRDKEMCSIAALMCAKPSKKESSHQLKLKLSFIQFFLSAHLLRLDQEQKNIIMEFIVTNLYNDKLVEVRDRAADVLSDIVHNIESEQALIQLISRFSSKLDGLTWEQKQEHSKTDSRIHGSVIGLGAIISAFPYVFPLPRWIPEQLSRLSSWARTNGVAGASAKAIIAEFKKVRTDTWQFDRTVFTSDELEDLEGVMWRSYYA</sequence>
<proteinExistence type="inferred from homology"/>
<dbReference type="STRING" id="1071383.J7RKJ9"/>
<dbReference type="GO" id="GO:1990236">
    <property type="term" value="P:proteasome core complex import into nucleus"/>
    <property type="evidence" value="ECO:0007669"/>
    <property type="project" value="EnsemblFungi"/>
</dbReference>
<dbReference type="GO" id="GO:0005829">
    <property type="term" value="C:cytosol"/>
    <property type="evidence" value="ECO:0007669"/>
    <property type="project" value="TreeGrafter"/>
</dbReference>
<evidence type="ECO:0000256" key="2">
    <source>
        <dbReference type="ARBA" id="ARBA00022737"/>
    </source>
</evidence>
<gene>
    <name evidence="9" type="primary">KNAG0D02640</name>
    <name evidence="9" type="ordered locus">KNAG_0D02640</name>
</gene>
<dbReference type="EMBL" id="HE978317">
    <property type="protein sequence ID" value="CCK70013.1"/>
    <property type="molecule type" value="Genomic_DNA"/>
</dbReference>
<dbReference type="SUPFAM" id="SSF48371">
    <property type="entry name" value="ARM repeat"/>
    <property type="match status" value="1"/>
</dbReference>
<dbReference type="eggNOG" id="KOG1851">
    <property type="taxonomic scope" value="Eukaryota"/>
</dbReference>
<dbReference type="OrthoDB" id="17907at2759"/>
<feature type="domain" description="Proteasome activator Blm10 N-terminal" evidence="8">
    <location>
        <begin position="30"/>
        <end position="105"/>
    </location>
</feature>
<dbReference type="KEGG" id="kng:KNAG_0D02640"/>
<evidence type="ECO:0000259" key="8">
    <source>
        <dbReference type="Pfam" id="PF16547"/>
    </source>
</evidence>
<name>J7RKJ9_HUIN7</name>
<dbReference type="InterPro" id="IPR021843">
    <property type="entry name" value="PSME4_C"/>
</dbReference>
<keyword evidence="2" id="KW-0677">Repeat</keyword>
<keyword evidence="10" id="KW-1185">Reference proteome</keyword>
<evidence type="ECO:0000313" key="9">
    <source>
        <dbReference type="EMBL" id="CCK70013.1"/>
    </source>
</evidence>
<feature type="domain" description="Proteasome activator complex subunit 4 C-terminal" evidence="6">
    <location>
        <begin position="2012"/>
        <end position="2098"/>
    </location>
</feature>
<feature type="region of interest" description="Disordered" evidence="5">
    <location>
        <begin position="1"/>
        <end position="26"/>
    </location>
</feature>
<dbReference type="HOGENOM" id="CLU_000772_0_0_1"/>
<dbReference type="InterPro" id="IPR035309">
    <property type="entry name" value="PSME4"/>
</dbReference>
<dbReference type="PANTHER" id="PTHR32170">
    <property type="entry name" value="PROTEASOME ACTIVATOR COMPLEX SUBUNIT 4"/>
    <property type="match status" value="1"/>
</dbReference>
<dbReference type="GO" id="GO:1902906">
    <property type="term" value="P:proteasome storage granule assembly"/>
    <property type="evidence" value="ECO:0007669"/>
    <property type="project" value="EnsemblFungi"/>
</dbReference>
<dbReference type="InterPro" id="IPR016024">
    <property type="entry name" value="ARM-type_fold"/>
</dbReference>
<dbReference type="PANTHER" id="PTHR32170:SF3">
    <property type="entry name" value="PROTEASOME ACTIVATOR COMPLEX SUBUNIT 4"/>
    <property type="match status" value="1"/>
</dbReference>
<dbReference type="GO" id="GO:0005634">
    <property type="term" value="C:nucleus"/>
    <property type="evidence" value="ECO:0007669"/>
    <property type="project" value="EnsemblFungi"/>
</dbReference>
<dbReference type="Pfam" id="PF16547">
    <property type="entry name" value="BLM10_N"/>
    <property type="match status" value="1"/>
</dbReference>
<reference evidence="9 10" key="1">
    <citation type="journal article" date="2011" name="Proc. Natl. Acad. Sci. U.S.A.">
        <title>Evolutionary erosion of yeast sex chromosomes by mating-type switching accidents.</title>
        <authorList>
            <person name="Gordon J.L."/>
            <person name="Armisen D."/>
            <person name="Proux-Wera E."/>
            <person name="Oheigeartaigh S.S."/>
            <person name="Byrne K.P."/>
            <person name="Wolfe K.H."/>
        </authorList>
    </citation>
    <scope>NUCLEOTIDE SEQUENCE [LARGE SCALE GENOMIC DNA]</scope>
    <source>
        <strain evidence="10">ATCC MYA-139 / BCRC 22969 / CBS 8797 / CCRC 22969 / KCTC 17520 / NBRC 10181 / NCYC 3082</strain>
    </source>
</reference>
<organism evidence="9 10">
    <name type="scientific">Huiozyma naganishii (strain ATCC MYA-139 / BCRC 22969 / CBS 8797 / KCTC 17520 / NBRC 10181 / NCYC 3082 / Yp74L-3)</name>
    <name type="common">Yeast</name>
    <name type="synonym">Kazachstania naganishii</name>
    <dbReference type="NCBI Taxonomy" id="1071383"/>
    <lineage>
        <taxon>Eukaryota</taxon>
        <taxon>Fungi</taxon>
        <taxon>Dikarya</taxon>
        <taxon>Ascomycota</taxon>
        <taxon>Saccharomycotina</taxon>
        <taxon>Saccharomycetes</taxon>
        <taxon>Saccharomycetales</taxon>
        <taxon>Saccharomycetaceae</taxon>
        <taxon>Huiozyma</taxon>
    </lineage>
</organism>
<feature type="domain" description="Proteasome activator Blm10 middle HEAT repeats region" evidence="7">
    <location>
        <begin position="467"/>
        <end position="985"/>
    </location>
</feature>
<accession>J7RKJ9</accession>
<dbReference type="GeneID" id="34525702"/>
<dbReference type="GO" id="GO:0016504">
    <property type="term" value="F:peptidase activator activity"/>
    <property type="evidence" value="ECO:0007669"/>
    <property type="project" value="EnsemblFungi"/>
</dbReference>
<reference evidence="10" key="2">
    <citation type="submission" date="2012-08" db="EMBL/GenBank/DDBJ databases">
        <title>Genome sequence of Kazachstania naganishii.</title>
        <authorList>
            <person name="Gordon J.L."/>
            <person name="Armisen D."/>
            <person name="Proux-Wera E."/>
            <person name="OhEigeartaigh S.S."/>
            <person name="Byrne K.P."/>
            <person name="Wolfe K.H."/>
        </authorList>
    </citation>
    <scope>NUCLEOTIDE SEQUENCE [LARGE SCALE GENOMIC DNA]</scope>
    <source>
        <strain evidence="10">ATCC MYA-139 / BCRC 22969 / CBS 8797 / CCRC 22969 / KCTC 17520 / NBRC 10181 / NCYC 3082</strain>
    </source>
</reference>
<dbReference type="Gene3D" id="1.10.287.2210">
    <property type="match status" value="1"/>
</dbReference>
<dbReference type="RefSeq" id="XP_022464259.1">
    <property type="nucleotide sequence ID" value="XM_022607689.1"/>
</dbReference>
<evidence type="ECO:0000256" key="4">
    <source>
        <dbReference type="ARBA" id="ARBA00023204"/>
    </source>
</evidence>
<feature type="compositionally biased region" description="Polar residues" evidence="5">
    <location>
        <begin position="1"/>
        <end position="11"/>
    </location>
</feature>